<dbReference type="GO" id="GO:0051213">
    <property type="term" value="F:dioxygenase activity"/>
    <property type="evidence" value="ECO:0007669"/>
    <property type="project" value="UniProtKB-KW"/>
</dbReference>
<feature type="binding site" evidence="1">
    <location>
        <position position="514"/>
    </location>
    <ligand>
        <name>Mg(2+)</name>
        <dbReference type="ChEBI" id="CHEBI:18420"/>
    </ligand>
</feature>
<dbReference type="InterPro" id="IPR043700">
    <property type="entry name" value="DSD"/>
</dbReference>
<feature type="binding site" evidence="1">
    <location>
        <position position="239"/>
    </location>
    <ligand>
        <name>a divalent metal cation</name>
        <dbReference type="ChEBI" id="CHEBI:60240"/>
        <note>catalytic</note>
    </ligand>
</feature>
<keyword evidence="1" id="KW-0479">Metal-binding</keyword>
<dbReference type="PANTHER" id="PTHR12110:SF21">
    <property type="entry name" value="XYLOSE ISOMERASE-LIKE TIM BARREL DOMAIN-CONTAINING PROTEIN"/>
    <property type="match status" value="1"/>
</dbReference>
<dbReference type="PROSITE" id="PS51819">
    <property type="entry name" value="VOC"/>
    <property type="match status" value="1"/>
</dbReference>
<proteinExistence type="inferred from homology"/>
<feature type="binding site" evidence="1">
    <location>
        <position position="191"/>
    </location>
    <ligand>
        <name>a divalent metal cation</name>
        <dbReference type="ChEBI" id="CHEBI:60240"/>
        <note>catalytic</note>
    </ligand>
</feature>
<comment type="catalytic activity">
    <reaction evidence="1">
        <text>3-dehydroshikimate = 3,4-dihydroxybenzoate + H2O</text>
        <dbReference type="Rhea" id="RHEA:24848"/>
        <dbReference type="ChEBI" id="CHEBI:15377"/>
        <dbReference type="ChEBI" id="CHEBI:16630"/>
        <dbReference type="ChEBI" id="CHEBI:36241"/>
        <dbReference type="EC" id="4.2.1.118"/>
    </reaction>
</comment>
<dbReference type="InterPro" id="IPR013022">
    <property type="entry name" value="Xyl_isomerase-like_TIM-brl"/>
</dbReference>
<dbReference type="HAMAP" id="MF_02238">
    <property type="entry name" value="DSD"/>
    <property type="match status" value="1"/>
</dbReference>
<feature type="binding site" evidence="1">
    <location>
        <position position="590"/>
    </location>
    <ligand>
        <name>Mg(2+)</name>
        <dbReference type="ChEBI" id="CHEBI:18420"/>
    </ligand>
</feature>
<dbReference type="EC" id="4.2.1.118" evidence="1"/>
<comment type="similarity">
    <text evidence="1">Belongs to the bacterial two-domain DSD family.</text>
</comment>
<dbReference type="InterPro" id="IPR004360">
    <property type="entry name" value="Glyas_Fos-R_dOase_dom"/>
</dbReference>
<evidence type="ECO:0000259" key="2">
    <source>
        <dbReference type="PROSITE" id="PS51819"/>
    </source>
</evidence>
<dbReference type="InterPro" id="IPR037523">
    <property type="entry name" value="VOC_core"/>
</dbReference>
<dbReference type="SUPFAM" id="SSF54593">
    <property type="entry name" value="Glyoxalase/Bleomycin resistance protein/Dihydroxybiphenyl dioxygenase"/>
    <property type="match status" value="1"/>
</dbReference>
<comment type="function">
    <text evidence="1">Catalyzes the conversion of 3-dehydroshikimate to protocatechuate (3,4-dihydroxybenzoate), a common intermediate of quinate and shikimate degradation pathways.</text>
</comment>
<evidence type="ECO:0000256" key="1">
    <source>
        <dbReference type="HAMAP-Rule" id="MF_02238"/>
    </source>
</evidence>
<feature type="binding site" evidence="1">
    <location>
        <position position="165"/>
    </location>
    <ligand>
        <name>a divalent metal cation</name>
        <dbReference type="ChEBI" id="CHEBI:60240"/>
        <note>catalytic</note>
    </ligand>
</feature>
<dbReference type="Pfam" id="PF14696">
    <property type="entry name" value="Glyoxalase_5"/>
    <property type="match status" value="1"/>
</dbReference>
<gene>
    <name evidence="3" type="ORF">ACFFVI_15585</name>
</gene>
<dbReference type="Proteomes" id="UP001589748">
    <property type="component" value="Unassembled WGS sequence"/>
</dbReference>
<evidence type="ECO:0000313" key="3">
    <source>
        <dbReference type="EMBL" id="MFB9378390.1"/>
    </source>
</evidence>
<dbReference type="Gene3D" id="3.10.180.10">
    <property type="entry name" value="2,3-Dihydroxybiphenyl 1,2-Dioxygenase, domain 1"/>
    <property type="match status" value="2"/>
</dbReference>
<accession>A0ABV5LWB9</accession>
<organism evidence="3 4">
    <name type="scientific">Kineococcus gynurae</name>
    <dbReference type="NCBI Taxonomy" id="452979"/>
    <lineage>
        <taxon>Bacteria</taxon>
        <taxon>Bacillati</taxon>
        <taxon>Actinomycetota</taxon>
        <taxon>Actinomycetes</taxon>
        <taxon>Kineosporiales</taxon>
        <taxon>Kineosporiaceae</taxon>
        <taxon>Kineococcus</taxon>
    </lineage>
</organism>
<dbReference type="InterPro" id="IPR029068">
    <property type="entry name" value="Glyas_Bleomycin-R_OHBP_Dase"/>
</dbReference>
<dbReference type="RefSeq" id="WP_380137006.1">
    <property type="nucleotide sequence ID" value="NZ_JBHLUI010000008.1"/>
</dbReference>
<comment type="caution">
    <text evidence="3">The sequence shown here is derived from an EMBL/GenBank/DDBJ whole genome shotgun (WGS) entry which is preliminary data.</text>
</comment>
<sequence>MRRSIATVCLSGDLAEKLRAAAAAGFDGVELFEPDLVAGEMSPEEVKALADRLGVTLDLYQPFRDAEGVTEPEFADVLRRAEAKFRLMQRLGITTMLVCSNVATASVDDDEVSAGQLRRLGDLAQGYRVRLAYEALAWGRFVDDYRRSWRIVELADHPAVGICLDSFHILSRGHDPAAIEDVPGDKIFFVQLADAPLLSLDYLSWSRHHRVFPGEGGFDLPGFTAHLLRAGYTGPLSLEVFNDVFRQTDVHRTAVHALRSLIWVEDQARRALPAGAQTPDTGPGEALDASSLLPATAATGIDFVEIRCEDPSSVEMVLDRLGLTFRGVHRSKPVGLWTSGAARIIVNQQQAHGAEPHLSAVGITVPDLTAATVRAHRLKAPPVHRRTLSAEVALEAVLAPDGTEIFFGDATTAAWVAEFAGGSDLGGTEGPEDADAPTGGITGVDHVNLSGAWEDFDEAVLFYTSVLGLTAGSATHVPGPRGLVRSQVMTSEDGAVRVPLNVSPTLDTGPALQHVALACPDLRAVVRRARERGLVMLPVPQNYYDDLDARFDLDPELLAELRDLHVLYDRDAEGEYLNAYCPTVGQVFVELVQRSPGYAGYGAGNAPVRLAAQSRR</sequence>
<comment type="pathway">
    <text evidence="1">Aromatic compound metabolism; 3,4-dihydroxybenzoate biosynthesis.</text>
</comment>
<keyword evidence="4" id="KW-1185">Reference proteome</keyword>
<keyword evidence="3" id="KW-0223">Dioxygenase</keyword>
<dbReference type="Pfam" id="PF01261">
    <property type="entry name" value="AP_endonuc_2"/>
    <property type="match status" value="1"/>
</dbReference>
<comment type="cofactor">
    <cofactor evidence="1">
        <name>a divalent metal cation</name>
        <dbReference type="ChEBI" id="CHEBI:60240"/>
    </cofactor>
</comment>
<dbReference type="Pfam" id="PF00903">
    <property type="entry name" value="Glyoxalase"/>
    <property type="match status" value="1"/>
</dbReference>
<dbReference type="Gene3D" id="3.20.20.150">
    <property type="entry name" value="Divalent-metal-dependent TIM barrel enzymes"/>
    <property type="match status" value="1"/>
</dbReference>
<name>A0ABV5LWB9_9ACTN</name>
<reference evidence="3 4" key="1">
    <citation type="submission" date="2024-09" db="EMBL/GenBank/DDBJ databases">
        <authorList>
            <person name="Sun Q."/>
            <person name="Mori K."/>
        </authorList>
    </citation>
    <scope>NUCLEOTIDE SEQUENCE [LARGE SCALE GENOMIC DNA]</scope>
    <source>
        <strain evidence="3 4">TISTR 1856</strain>
    </source>
</reference>
<dbReference type="InterPro" id="IPR050312">
    <property type="entry name" value="IolE/XylAMocC-like"/>
</dbReference>
<dbReference type="InterPro" id="IPR036237">
    <property type="entry name" value="Xyl_isomerase-like_sf"/>
</dbReference>
<keyword evidence="3" id="KW-0560">Oxidoreductase</keyword>
<keyword evidence="3" id="KW-0413">Isomerase</keyword>
<dbReference type="GO" id="GO:0016853">
    <property type="term" value="F:isomerase activity"/>
    <property type="evidence" value="ECO:0007669"/>
    <property type="project" value="UniProtKB-KW"/>
</dbReference>
<feature type="binding site" evidence="1">
    <location>
        <position position="134"/>
    </location>
    <ligand>
        <name>a divalent metal cation</name>
        <dbReference type="ChEBI" id="CHEBI:60240"/>
        <note>catalytic</note>
    </ligand>
</feature>
<dbReference type="PANTHER" id="PTHR12110">
    <property type="entry name" value="HYDROXYPYRUVATE ISOMERASE"/>
    <property type="match status" value="1"/>
</dbReference>
<feature type="domain" description="VOC" evidence="2">
    <location>
        <begin position="443"/>
        <end position="582"/>
    </location>
</feature>
<dbReference type="EMBL" id="JBHMDM010000007">
    <property type="protein sequence ID" value="MFB9378390.1"/>
    <property type="molecule type" value="Genomic_DNA"/>
</dbReference>
<protein>
    <recommendedName>
        <fullName evidence="1">3-dehydroshikimate dehydratase</fullName>
        <shortName evidence="1">DSD</shortName>
        <ecNumber evidence="1">4.2.1.118</ecNumber>
    </recommendedName>
</protein>
<keyword evidence="1" id="KW-0456">Lyase</keyword>
<dbReference type="SUPFAM" id="SSF51658">
    <property type="entry name" value="Xylose isomerase-like"/>
    <property type="match status" value="1"/>
</dbReference>
<evidence type="ECO:0000313" key="4">
    <source>
        <dbReference type="Proteomes" id="UP001589748"/>
    </source>
</evidence>
<feature type="binding site" evidence="1">
    <location>
        <position position="446"/>
    </location>
    <ligand>
        <name>Mg(2+)</name>
        <dbReference type="ChEBI" id="CHEBI:18420"/>
    </ligand>
</feature>